<evidence type="ECO:0000313" key="1">
    <source>
        <dbReference type="EMBL" id="CUX28938.1"/>
    </source>
</evidence>
<dbReference type="AlphaFoldDB" id="A0A1S7PZ83"/>
<dbReference type="STRING" id="1183432.AGR3A_Cc370041"/>
<dbReference type="EMBL" id="FBWK01000031">
    <property type="protein sequence ID" value="CUX28938.1"/>
    <property type="molecule type" value="Genomic_DNA"/>
</dbReference>
<reference evidence="2" key="1">
    <citation type="submission" date="2016-01" db="EMBL/GenBank/DDBJ databases">
        <authorList>
            <person name="Regsiter A."/>
            <person name="william w."/>
        </authorList>
    </citation>
    <scope>NUCLEOTIDE SEQUENCE [LARGE SCALE GENOMIC DNA]</scope>
    <source>
        <strain evidence="2">CFBP 6623</strain>
    </source>
</reference>
<name>A0A1S7PZ83_9HYPH</name>
<accession>A0A1S7PZ83</accession>
<dbReference type="Proteomes" id="UP000191988">
    <property type="component" value="Unassembled WGS sequence"/>
</dbReference>
<protein>
    <submittedName>
        <fullName evidence="1">Uncharacterized protein</fullName>
    </submittedName>
</protein>
<sequence>MMGWFDGRPARGAVVCFSHSRADENEKFTALTVANVETMDGTTGCRARTVGDCIRTGQGFKRSGFDTRLYIQGFSGNIGISCKPS</sequence>
<organism evidence="1 2">
    <name type="scientific">Agrobacterium tomkonis CFBP 6623</name>
    <dbReference type="NCBI Taxonomy" id="1183432"/>
    <lineage>
        <taxon>Bacteria</taxon>
        <taxon>Pseudomonadati</taxon>
        <taxon>Pseudomonadota</taxon>
        <taxon>Alphaproteobacteria</taxon>
        <taxon>Hyphomicrobiales</taxon>
        <taxon>Rhizobiaceae</taxon>
        <taxon>Rhizobium/Agrobacterium group</taxon>
        <taxon>Agrobacterium</taxon>
        <taxon>Agrobacterium tumefaciens complex</taxon>
    </lineage>
</organism>
<keyword evidence="2" id="KW-1185">Reference proteome</keyword>
<evidence type="ECO:0000313" key="2">
    <source>
        <dbReference type="Proteomes" id="UP000191988"/>
    </source>
</evidence>
<proteinExistence type="predicted"/>
<gene>
    <name evidence="1" type="ORF">AGR3A_Cc370041</name>
</gene>